<evidence type="ECO:0000313" key="3">
    <source>
        <dbReference type="Proteomes" id="UP000602510"/>
    </source>
</evidence>
<dbReference type="InterPro" id="IPR009003">
    <property type="entry name" value="Peptidase_S1_PA"/>
</dbReference>
<name>A0A833WFR7_PHYIN</name>
<proteinExistence type="predicted"/>
<protein>
    <submittedName>
        <fullName evidence="1">Uncharacterized protein</fullName>
    </submittedName>
</protein>
<keyword evidence="3" id="KW-1185">Reference proteome</keyword>
<dbReference type="AlphaFoldDB" id="A0A833WFR7"/>
<gene>
    <name evidence="1" type="ORF">GN244_ATG07490</name>
    <name evidence="2" type="ORF">GN958_ATG16453</name>
</gene>
<evidence type="ECO:0000313" key="1">
    <source>
        <dbReference type="EMBL" id="KAF4040297.1"/>
    </source>
</evidence>
<dbReference type="EMBL" id="JAACNO010002301">
    <property type="protein sequence ID" value="KAF4134321.1"/>
    <property type="molecule type" value="Genomic_DNA"/>
</dbReference>
<sequence>MGSMQTRPQAIDQEPLVTCDQAKTETIQSVLDGRVDEARERAKPTLLRIEIPSLERIQAGFFISRDGFFLTSGHLKGKECKITGLFGITFGYEHVVDIPYLNLSLMKVEGVSDAPLLRPIPNIGNCMPSEDDVEQQSMWSIRLPVCAFTRTPASYPVGSSALNMSMQLYLAGNGETGGPILSVNCGYFFGVLLQSNEKGSDVCCLSASSLLWLEIEREMQRHRNARTRVLKTYSSSSMFKGIFETVNKVLGQVTTLATNLRDLPTIVEELSRNIEIRDRQLEALLSSPFTFTDDQIRRASDRAVPA</sequence>
<dbReference type="Proteomes" id="UP000704712">
    <property type="component" value="Unassembled WGS sequence"/>
</dbReference>
<dbReference type="EMBL" id="WSZM01000149">
    <property type="protein sequence ID" value="KAF4040297.1"/>
    <property type="molecule type" value="Genomic_DNA"/>
</dbReference>
<evidence type="ECO:0000313" key="2">
    <source>
        <dbReference type="EMBL" id="KAF4134321.1"/>
    </source>
</evidence>
<reference evidence="1" key="1">
    <citation type="submission" date="2020-04" db="EMBL/GenBank/DDBJ databases">
        <title>Hybrid Assembly of Korean Phytophthora infestans isolates.</title>
        <authorList>
            <person name="Prokchorchik M."/>
            <person name="Lee Y."/>
            <person name="Seo J."/>
            <person name="Cho J.-H."/>
            <person name="Park Y.-E."/>
            <person name="Jang D.-C."/>
            <person name="Im J.-S."/>
            <person name="Choi J.-G."/>
            <person name="Park H.-J."/>
            <person name="Lee G.-B."/>
            <person name="Lee Y.-G."/>
            <person name="Hong S.-Y."/>
            <person name="Cho K."/>
            <person name="Sohn K.H."/>
        </authorList>
    </citation>
    <scope>NUCLEOTIDE SEQUENCE</scope>
    <source>
        <strain evidence="1">KR_1_A1</strain>
        <strain evidence="2">KR_2_A2</strain>
    </source>
</reference>
<accession>A0A833WFR7</accession>
<dbReference type="SUPFAM" id="SSF50494">
    <property type="entry name" value="Trypsin-like serine proteases"/>
    <property type="match status" value="1"/>
</dbReference>
<organism evidence="1 3">
    <name type="scientific">Phytophthora infestans</name>
    <name type="common">Potato late blight agent</name>
    <name type="synonym">Botrytis infestans</name>
    <dbReference type="NCBI Taxonomy" id="4787"/>
    <lineage>
        <taxon>Eukaryota</taxon>
        <taxon>Sar</taxon>
        <taxon>Stramenopiles</taxon>
        <taxon>Oomycota</taxon>
        <taxon>Peronosporomycetes</taxon>
        <taxon>Peronosporales</taxon>
        <taxon>Peronosporaceae</taxon>
        <taxon>Phytophthora</taxon>
    </lineage>
</organism>
<dbReference type="Proteomes" id="UP000602510">
    <property type="component" value="Unassembled WGS sequence"/>
</dbReference>
<comment type="caution">
    <text evidence="1">The sequence shown here is derived from an EMBL/GenBank/DDBJ whole genome shotgun (WGS) entry which is preliminary data.</text>
</comment>